<accession>A0A0D2IQJ5</accession>
<keyword evidence="2" id="KW-0645">Protease</keyword>
<dbReference type="InterPro" id="IPR008257">
    <property type="entry name" value="Pept_M19"/>
</dbReference>
<comment type="cofactor">
    <cofactor evidence="2">
        <name>Zn(2+)</name>
        <dbReference type="ChEBI" id="CHEBI:29105"/>
    </cofactor>
</comment>
<dbReference type="GO" id="GO:0006508">
    <property type="term" value="P:proteolysis"/>
    <property type="evidence" value="ECO:0007669"/>
    <property type="project" value="UniProtKB-KW"/>
</dbReference>
<sequence length="471" mass="52279">MVRVKDGQTSRAQARWSADESYDRYKRWPQWRPLLFLAAAIAVGVVALKDGFFHRSDLYLQVVSLIPSSLLSLDQRVARIMAMTPLMDGHDDLAWSIRSNFHNHIYDQDFRSKFESGGMPDHLDLVRLKEGKQGGFFWSCWVDCPADGFDFSNANYAPTVIQALSQMDLIHRLQAAHADIFSPATLDSTTALTAFRRHGKLLSPIGLEGLHMIGRNASMLRLYYTLGAKYVTLTWNCHNAFADAAQLSVGEDSLVPGAARPAAPHWGGLSPLGTKLIHEMNRLGMMVDLSHTHPATMHDVLAGNQTKSFPGSRAPVIFSHSSAYALCPHPRNVPDHILPLVKQTNSVVMVTFVPEFISCVNSTNPGTTLPTFYPANSTLDWVADHIMYIGDKIGFEHVGIGSDFDGTQDTPRGLEDVSKFPDLLKELLRRGLSDDQVEGITGGNLLRVWKRVEEVGREMQQEGAMPLEDDI</sequence>
<dbReference type="InterPro" id="IPR032466">
    <property type="entry name" value="Metal_Hydrolase"/>
</dbReference>
<dbReference type="GeneID" id="27710568"/>
<comment type="catalytic activity">
    <reaction evidence="2">
        <text>an L-aminoacyl-L-amino acid + H2O = 2 an L-alpha-amino acid</text>
        <dbReference type="Rhea" id="RHEA:48940"/>
        <dbReference type="ChEBI" id="CHEBI:15377"/>
        <dbReference type="ChEBI" id="CHEBI:59869"/>
        <dbReference type="ChEBI" id="CHEBI:77460"/>
        <dbReference type="EC" id="3.4.13.19"/>
    </reaction>
</comment>
<evidence type="ECO:0000256" key="3">
    <source>
        <dbReference type="SAM" id="Phobius"/>
    </source>
</evidence>
<dbReference type="PANTHER" id="PTHR10443:SF12">
    <property type="entry name" value="DIPEPTIDASE"/>
    <property type="match status" value="1"/>
</dbReference>
<dbReference type="PANTHER" id="PTHR10443">
    <property type="entry name" value="MICROSOMAL DIPEPTIDASE"/>
    <property type="match status" value="1"/>
</dbReference>
<name>A0A0D2IQJ5_9EURO</name>
<dbReference type="OrthoDB" id="445695at2759"/>
<evidence type="ECO:0000313" key="5">
    <source>
        <dbReference type="Proteomes" id="UP000053411"/>
    </source>
</evidence>
<organism evidence="4 5">
    <name type="scientific">Fonsecaea multimorphosa CBS 102226</name>
    <dbReference type="NCBI Taxonomy" id="1442371"/>
    <lineage>
        <taxon>Eukaryota</taxon>
        <taxon>Fungi</taxon>
        <taxon>Dikarya</taxon>
        <taxon>Ascomycota</taxon>
        <taxon>Pezizomycotina</taxon>
        <taxon>Eurotiomycetes</taxon>
        <taxon>Chaetothyriomycetidae</taxon>
        <taxon>Chaetothyriales</taxon>
        <taxon>Herpotrichiellaceae</taxon>
        <taxon>Fonsecaea</taxon>
    </lineage>
</organism>
<dbReference type="Gene3D" id="3.20.20.140">
    <property type="entry name" value="Metal-dependent hydrolases"/>
    <property type="match status" value="1"/>
</dbReference>
<keyword evidence="5" id="KW-1185">Reference proteome</keyword>
<evidence type="ECO:0000256" key="2">
    <source>
        <dbReference type="RuleBase" id="RU341113"/>
    </source>
</evidence>
<feature type="transmembrane region" description="Helical" evidence="3">
    <location>
        <begin position="34"/>
        <end position="52"/>
    </location>
</feature>
<gene>
    <name evidence="4" type="ORF">Z520_04822</name>
</gene>
<comment type="similarity">
    <text evidence="2">Belongs to the metallo-dependent hydrolases superfamily. Peptidase M19 family.</text>
</comment>
<proteinExistence type="inferred from homology"/>
<keyword evidence="1 2" id="KW-0224">Dipeptidase</keyword>
<dbReference type="EMBL" id="KN848069">
    <property type="protein sequence ID" value="KIX99246.1"/>
    <property type="molecule type" value="Genomic_DNA"/>
</dbReference>
<keyword evidence="3" id="KW-0472">Membrane</keyword>
<keyword evidence="2" id="KW-0479">Metal-binding</keyword>
<keyword evidence="2" id="KW-0862">Zinc</keyword>
<dbReference type="GO" id="GO:0070573">
    <property type="term" value="F:metallodipeptidase activity"/>
    <property type="evidence" value="ECO:0007669"/>
    <property type="project" value="InterPro"/>
</dbReference>
<keyword evidence="3" id="KW-1133">Transmembrane helix</keyword>
<dbReference type="PROSITE" id="PS51365">
    <property type="entry name" value="RENAL_DIPEPTIDASE_2"/>
    <property type="match status" value="1"/>
</dbReference>
<evidence type="ECO:0000313" key="4">
    <source>
        <dbReference type="EMBL" id="KIX99246.1"/>
    </source>
</evidence>
<dbReference type="VEuPathDB" id="FungiDB:Z520_04822"/>
<dbReference type="RefSeq" id="XP_016633369.1">
    <property type="nucleotide sequence ID" value="XM_016775326.1"/>
</dbReference>
<dbReference type="GO" id="GO:0046872">
    <property type="term" value="F:metal ion binding"/>
    <property type="evidence" value="ECO:0007669"/>
    <property type="project" value="UniProtKB-UniRule"/>
</dbReference>
<protein>
    <recommendedName>
        <fullName evidence="2">Dipeptidase</fullName>
        <ecNumber evidence="2">3.4.13.19</ecNumber>
    </recommendedName>
</protein>
<reference evidence="4 5" key="1">
    <citation type="submission" date="2015-01" db="EMBL/GenBank/DDBJ databases">
        <title>The Genome Sequence of Fonsecaea multimorphosa CBS 102226.</title>
        <authorList>
            <consortium name="The Broad Institute Genomics Platform"/>
            <person name="Cuomo C."/>
            <person name="de Hoog S."/>
            <person name="Gorbushina A."/>
            <person name="Stielow B."/>
            <person name="Teixiera M."/>
            <person name="Abouelleil A."/>
            <person name="Chapman S.B."/>
            <person name="Priest M."/>
            <person name="Young S.K."/>
            <person name="Wortman J."/>
            <person name="Nusbaum C."/>
            <person name="Birren B."/>
        </authorList>
    </citation>
    <scope>NUCLEOTIDE SEQUENCE [LARGE SCALE GENOMIC DNA]</scope>
    <source>
        <strain evidence="4 5">CBS 102226</strain>
    </source>
</reference>
<keyword evidence="2" id="KW-0482">Metalloprotease</keyword>
<dbReference type="SUPFAM" id="SSF51556">
    <property type="entry name" value="Metallo-dependent hydrolases"/>
    <property type="match status" value="1"/>
</dbReference>
<dbReference type="Proteomes" id="UP000053411">
    <property type="component" value="Unassembled WGS sequence"/>
</dbReference>
<dbReference type="Pfam" id="PF01244">
    <property type="entry name" value="Peptidase_M19"/>
    <property type="match status" value="1"/>
</dbReference>
<dbReference type="AlphaFoldDB" id="A0A0D2IQJ5"/>
<keyword evidence="3" id="KW-0812">Transmembrane</keyword>
<evidence type="ECO:0000256" key="1">
    <source>
        <dbReference type="ARBA" id="ARBA00022997"/>
    </source>
</evidence>
<dbReference type="STRING" id="1442371.A0A0D2IQJ5"/>
<dbReference type="CDD" id="cd01301">
    <property type="entry name" value="rDP_like"/>
    <property type="match status" value="1"/>
</dbReference>
<keyword evidence="2" id="KW-0378">Hydrolase</keyword>
<dbReference type="EC" id="3.4.13.19" evidence="2"/>